<dbReference type="SMART" id="SM00322">
    <property type="entry name" value="KH"/>
    <property type="match status" value="1"/>
</dbReference>
<comment type="caution">
    <text evidence="5">The sequence shown here is derived from an EMBL/GenBank/DDBJ whole genome shotgun (WGS) entry which is preliminary data.</text>
</comment>
<dbReference type="Proteomes" id="UP000494206">
    <property type="component" value="Unassembled WGS sequence"/>
</dbReference>
<evidence type="ECO:0000259" key="4">
    <source>
        <dbReference type="PROSITE" id="PS50105"/>
    </source>
</evidence>
<gene>
    <name evidence="5" type="ORF">CBOVIS_LOCUS8847</name>
</gene>
<dbReference type="Gene3D" id="1.10.150.50">
    <property type="entry name" value="Transcription Factor, Ets-1"/>
    <property type="match status" value="1"/>
</dbReference>
<dbReference type="InterPro" id="IPR036612">
    <property type="entry name" value="KH_dom_type_1_sf"/>
</dbReference>
<dbReference type="Gene3D" id="3.30.1370.10">
    <property type="entry name" value="K Homology domain, type 1"/>
    <property type="match status" value="1"/>
</dbReference>
<sequence>MELHHSLHSHIIGKGGRGIQRIMKLTSCHIHFPDSNKYSDANKSDQVSISGAPMNVFAAQKHLRATCPINIYMDLPWFNPGGPDMRYLGTQFEVAILSVEANVYSMVLKISTEHDTNILFAVRFILNHFGLKEEFVNVRIDVTAKDEVVALLEQNEDHRNSVQDMCAQLGVTMHTFQISQYISLFGPPINVLTIRKYIISLSTIYVTFDAQLAEILHPVNCVETEMDLQIVSKKKSGEIYTISIKSIERRIIDAFRAREILLGLPPTMFDESNDLEPSSFTSLPPPPPLQFSIFDNPPRSTSSTENIRMFLTPPIESPKSPDPEDSPLAASILKGAKEITPDLWNKKKTKPDRSEMLIKATQVIFDDTILTNSTPRYPTDLWSGYGFSCSLPADLLKGMMNLSTDDETARASRDSDPPSTRSALCSVQEEDELSDFSISSPNNCSRIIEKKPKNIFSASTSAFESPTLPYELQWDINYFTDPSMVLAQIGCSEYMTQLRDQEIDMHAFLLLDEQNLKDIGVSTIGARKKIHHAILKLRESARQNGYSI</sequence>
<dbReference type="InterPro" id="IPR013761">
    <property type="entry name" value="SAM/pointed_sf"/>
</dbReference>
<protein>
    <recommendedName>
        <fullName evidence="4">SAM domain-containing protein</fullName>
    </recommendedName>
</protein>
<dbReference type="SUPFAM" id="SSF54791">
    <property type="entry name" value="Eukaryotic type KH-domain (KH-domain type I)"/>
    <property type="match status" value="1"/>
</dbReference>
<dbReference type="PROSITE" id="PS50105">
    <property type="entry name" value="SAM_DOMAIN"/>
    <property type="match status" value="1"/>
</dbReference>
<evidence type="ECO:0000256" key="2">
    <source>
        <dbReference type="ARBA" id="ARBA00022737"/>
    </source>
</evidence>
<dbReference type="InterPro" id="IPR004087">
    <property type="entry name" value="KH_dom"/>
</dbReference>
<dbReference type="AlphaFoldDB" id="A0A8S1EYW9"/>
<evidence type="ECO:0000313" key="5">
    <source>
        <dbReference type="EMBL" id="CAB3406834.1"/>
    </source>
</evidence>
<dbReference type="InterPro" id="IPR004088">
    <property type="entry name" value="KH_dom_type_1"/>
</dbReference>
<organism evidence="5 6">
    <name type="scientific">Caenorhabditis bovis</name>
    <dbReference type="NCBI Taxonomy" id="2654633"/>
    <lineage>
        <taxon>Eukaryota</taxon>
        <taxon>Metazoa</taxon>
        <taxon>Ecdysozoa</taxon>
        <taxon>Nematoda</taxon>
        <taxon>Chromadorea</taxon>
        <taxon>Rhabditida</taxon>
        <taxon>Rhabditina</taxon>
        <taxon>Rhabditomorpha</taxon>
        <taxon>Rhabditoidea</taxon>
        <taxon>Rhabditidae</taxon>
        <taxon>Peloderinae</taxon>
        <taxon>Caenorhabditis</taxon>
    </lineage>
</organism>
<proteinExistence type="inferred from homology"/>
<keyword evidence="2" id="KW-0677">Repeat</keyword>
<accession>A0A8S1EYW9</accession>
<dbReference type="OrthoDB" id="271862at2759"/>
<keyword evidence="6" id="KW-1185">Reference proteome</keyword>
<dbReference type="SMART" id="SM00454">
    <property type="entry name" value="SAM"/>
    <property type="match status" value="1"/>
</dbReference>
<feature type="domain" description="SAM" evidence="4">
    <location>
        <begin position="486"/>
        <end position="540"/>
    </location>
</feature>
<keyword evidence="3" id="KW-0694">RNA-binding</keyword>
<comment type="similarity">
    <text evidence="1">Belongs to the BicC family.</text>
</comment>
<evidence type="ECO:0000256" key="1">
    <source>
        <dbReference type="ARBA" id="ARBA00007662"/>
    </source>
</evidence>
<dbReference type="Pfam" id="PF00536">
    <property type="entry name" value="SAM_1"/>
    <property type="match status" value="1"/>
</dbReference>
<dbReference type="CDD" id="cd22421">
    <property type="entry name" value="KH-I_BICC1_rpt2"/>
    <property type="match status" value="1"/>
</dbReference>
<evidence type="ECO:0000313" key="6">
    <source>
        <dbReference type="Proteomes" id="UP000494206"/>
    </source>
</evidence>
<dbReference type="PROSITE" id="PS50084">
    <property type="entry name" value="KH_TYPE_1"/>
    <property type="match status" value="1"/>
</dbReference>
<name>A0A8S1EYW9_9PELO</name>
<reference evidence="5 6" key="1">
    <citation type="submission" date="2020-04" db="EMBL/GenBank/DDBJ databases">
        <authorList>
            <person name="Laetsch R D."/>
            <person name="Stevens L."/>
            <person name="Kumar S."/>
            <person name="Blaxter L. M."/>
        </authorList>
    </citation>
    <scope>NUCLEOTIDE SEQUENCE [LARGE SCALE GENOMIC DNA]</scope>
</reference>
<dbReference type="Pfam" id="PF00013">
    <property type="entry name" value="KH_1"/>
    <property type="match status" value="1"/>
</dbReference>
<dbReference type="EMBL" id="CADEPM010000005">
    <property type="protein sequence ID" value="CAB3406834.1"/>
    <property type="molecule type" value="Genomic_DNA"/>
</dbReference>
<dbReference type="PANTHER" id="PTHR10627:SF69">
    <property type="entry name" value="PROTEIN BICAUDAL C"/>
    <property type="match status" value="1"/>
</dbReference>
<dbReference type="GO" id="GO:0003723">
    <property type="term" value="F:RNA binding"/>
    <property type="evidence" value="ECO:0007669"/>
    <property type="project" value="UniProtKB-UniRule"/>
</dbReference>
<dbReference type="PANTHER" id="PTHR10627">
    <property type="entry name" value="SCP160"/>
    <property type="match status" value="1"/>
</dbReference>
<dbReference type="GO" id="GO:0005737">
    <property type="term" value="C:cytoplasm"/>
    <property type="evidence" value="ECO:0007669"/>
    <property type="project" value="TreeGrafter"/>
</dbReference>
<dbReference type="InterPro" id="IPR001660">
    <property type="entry name" value="SAM"/>
</dbReference>
<evidence type="ECO:0000256" key="3">
    <source>
        <dbReference type="PROSITE-ProRule" id="PRU00117"/>
    </source>
</evidence>
<dbReference type="InterPro" id="IPR047554">
    <property type="entry name" value="BICC1_KH-I_rpt2"/>
</dbReference>
<dbReference type="SUPFAM" id="SSF47769">
    <property type="entry name" value="SAM/Pointed domain"/>
    <property type="match status" value="1"/>
</dbReference>